<dbReference type="SMART" id="SM00312">
    <property type="entry name" value="PX"/>
    <property type="match status" value="1"/>
</dbReference>
<feature type="compositionally biased region" description="Polar residues" evidence="1">
    <location>
        <begin position="268"/>
        <end position="282"/>
    </location>
</feature>
<evidence type="ECO:0000313" key="4">
    <source>
        <dbReference type="Proteomes" id="UP001050691"/>
    </source>
</evidence>
<feature type="domain" description="PX" evidence="2">
    <location>
        <begin position="191"/>
        <end position="344"/>
    </location>
</feature>
<name>A0AAV4ZYR4_9AGAM</name>
<dbReference type="PROSITE" id="PS50195">
    <property type="entry name" value="PX"/>
    <property type="match status" value="1"/>
</dbReference>
<dbReference type="Proteomes" id="UP001050691">
    <property type="component" value="Unassembled WGS sequence"/>
</dbReference>
<gene>
    <name evidence="3" type="ORF">Clacol_001671</name>
</gene>
<feature type="region of interest" description="Disordered" evidence="1">
    <location>
        <begin position="245"/>
        <end position="282"/>
    </location>
</feature>
<accession>A0AAV4ZYR4</accession>
<dbReference type="PANTHER" id="PTHR47185:SF1">
    <property type="entry name" value="PX DOMAIN-CONTAINING PROTEIN YPR097W"/>
    <property type="match status" value="1"/>
</dbReference>
<evidence type="ECO:0000313" key="3">
    <source>
        <dbReference type="EMBL" id="GJJ07469.1"/>
    </source>
</evidence>
<dbReference type="Gene3D" id="3.30.1520.10">
    <property type="entry name" value="Phox-like domain"/>
    <property type="match status" value="1"/>
</dbReference>
<dbReference type="AlphaFoldDB" id="A0AAV4ZYR4"/>
<feature type="compositionally biased region" description="Polar residues" evidence="1">
    <location>
        <begin position="857"/>
        <end position="873"/>
    </location>
</feature>
<dbReference type="InterPro" id="IPR047168">
    <property type="entry name" value="LEC1-like"/>
</dbReference>
<dbReference type="GO" id="GO:0035091">
    <property type="term" value="F:phosphatidylinositol binding"/>
    <property type="evidence" value="ECO:0007669"/>
    <property type="project" value="InterPro"/>
</dbReference>
<proteinExistence type="predicted"/>
<dbReference type="Pfam" id="PF12828">
    <property type="entry name" value="PXB"/>
    <property type="match status" value="1"/>
</dbReference>
<protein>
    <recommendedName>
        <fullName evidence="2">PX domain-containing protein</fullName>
    </recommendedName>
</protein>
<dbReference type="Pfam" id="PF00787">
    <property type="entry name" value="PX"/>
    <property type="match status" value="1"/>
</dbReference>
<feature type="compositionally biased region" description="Acidic residues" evidence="1">
    <location>
        <begin position="815"/>
        <end position="846"/>
    </location>
</feature>
<dbReference type="SUPFAM" id="SSF64268">
    <property type="entry name" value="PX domain"/>
    <property type="match status" value="1"/>
</dbReference>
<dbReference type="InterPro" id="IPR001683">
    <property type="entry name" value="PX_dom"/>
</dbReference>
<evidence type="ECO:0000256" key="1">
    <source>
        <dbReference type="SAM" id="MobiDB-lite"/>
    </source>
</evidence>
<organism evidence="3 4">
    <name type="scientific">Clathrus columnatus</name>
    <dbReference type="NCBI Taxonomy" id="1419009"/>
    <lineage>
        <taxon>Eukaryota</taxon>
        <taxon>Fungi</taxon>
        <taxon>Dikarya</taxon>
        <taxon>Basidiomycota</taxon>
        <taxon>Agaricomycotina</taxon>
        <taxon>Agaricomycetes</taxon>
        <taxon>Phallomycetidae</taxon>
        <taxon>Phallales</taxon>
        <taxon>Clathraceae</taxon>
        <taxon>Clathrus</taxon>
    </lineage>
</organism>
<keyword evidence="4" id="KW-1185">Reference proteome</keyword>
<dbReference type="PANTHER" id="PTHR47185">
    <property type="entry name" value="PX DOMAIN-CONTAINING PROTEIN YPR097W"/>
    <property type="match status" value="1"/>
</dbReference>
<dbReference type="InterPro" id="IPR024555">
    <property type="entry name" value="PX-associated"/>
</dbReference>
<feature type="compositionally biased region" description="Polar residues" evidence="1">
    <location>
        <begin position="893"/>
        <end position="902"/>
    </location>
</feature>
<sequence>MSNRQDNESESQKDTILTPIRAHYLKKTLISLQFNNELQCLIQPSLNPSVSPFSYLGSPFTPPPKDALFIDLPLLRFVFRQFVLSFPFLASAPRDFFPQKVQPFLESFLSRNLSITSPFDQEDQTEQTEQATRDKFVSKIQKQLTLLLVSAVKLSEPEDVVRLTQRDLNRLETLARRRRVREARLKDSFDVNVIGVRAVIDKGRVRSKVHEEFIIRMRRANHRDIIVSRRYGDFRTLAEELRKYHPDAPVPSPPAKDRTIVSAPLSPTPTQSFGSVDQDNSQSPIDGYEYHNSSNGSIPTFPTRLAREKNRLTLRAYLHSLLSSSTFANSPVLRSFLTADPITLTTAEAEDARRREEADRTREEGRKRFAQELTVKVESLRGSIKAIKGDIMGKNGLHQVFTIIKACPNVRDLPPEFRAVIEWGRLSLASAIFHHFVASDSASESLAGLKRIHGLMPYFALKGFLKISNPVAMIRGVLDLFLAQPFGNRSLLQRMFTSNLSEEIKALQEDISSVCSKIEDPILCEKVRLFVYAPVEIQDLFKADAAVERLDLLAVILRSSEEPALSHSQMQRVVQAHQAHQRYRTYRDSLEDSDDDTGPQDDDAWLYEDLHILGKLYSRLRDREQLMELIFEGTTADLLKDIITIFYSPLAQVYKAANIADSLGDLQNFLNDLIKTVEQAEVTQQDSVHVYVDLVQRHEQSFYNFVHKVHSKGEGLFDNLIKWLELFINFMRDGLREPVSLEFLLPHTGPDRLDIIREVDEVALYHYRLKIAYESKLRRRFVREGSSTDIEDEEVTQALVDDVVKGLSFGELIEGDAEDLAAEDSTDESESEDGSEYETDSYDDAPGDLSISHPDKQTLQVTPLPNSRSQTMQIDDTPPPIPPKDPKFLPRKQPTSLRSSKSIADLRSKRATRPQNVPPVPLPPNLAALSLVDHLPPNPHRVVGMTEESSRPHSKKPSKPKFGSDIKPPDLKVLNNLVPLFVEMIRSNLQPRPLE</sequence>
<dbReference type="Pfam" id="PF12825">
    <property type="entry name" value="DUF3818"/>
    <property type="match status" value="1"/>
</dbReference>
<evidence type="ECO:0000259" key="2">
    <source>
        <dbReference type="PROSITE" id="PS50195"/>
    </source>
</evidence>
<dbReference type="CDD" id="cd06869">
    <property type="entry name" value="PX_UP2_fungi"/>
    <property type="match status" value="1"/>
</dbReference>
<dbReference type="EMBL" id="BPWL01000002">
    <property type="protein sequence ID" value="GJJ07469.1"/>
    <property type="molecule type" value="Genomic_DNA"/>
</dbReference>
<reference evidence="3" key="1">
    <citation type="submission" date="2021-10" db="EMBL/GenBank/DDBJ databases">
        <title>De novo Genome Assembly of Clathrus columnatus (Basidiomycota, Fungi) Using Illumina and Nanopore Sequence Data.</title>
        <authorList>
            <person name="Ogiso-Tanaka E."/>
            <person name="Itagaki H."/>
            <person name="Hosoya T."/>
            <person name="Hosaka K."/>
        </authorList>
    </citation>
    <scope>NUCLEOTIDE SEQUENCE</scope>
    <source>
        <strain evidence="3">MO-923</strain>
    </source>
</reference>
<comment type="caution">
    <text evidence="3">The sequence shown here is derived from an EMBL/GenBank/DDBJ whole genome shotgun (WGS) entry which is preliminary data.</text>
</comment>
<dbReference type="InterPro" id="IPR024554">
    <property type="entry name" value="LEC1-like_C"/>
</dbReference>
<dbReference type="InterPro" id="IPR036871">
    <property type="entry name" value="PX_dom_sf"/>
</dbReference>
<feature type="region of interest" description="Disordered" evidence="1">
    <location>
        <begin position="815"/>
        <end position="969"/>
    </location>
</feature>